<dbReference type="PROSITE" id="PS51186">
    <property type="entry name" value="GNAT"/>
    <property type="match status" value="1"/>
</dbReference>
<name>A0A0W1JI99_DESHA</name>
<dbReference type="OrthoDB" id="88131at2"/>
<dbReference type="Gene3D" id="3.40.630.30">
    <property type="match status" value="1"/>
</dbReference>
<sequence>MKLIEVNELNPVLIGQLLEVWDRSVRETHLFLSDSEIKNIAKYIPQALNSIAHLIVAVNNEKKPVAFMGIEERKLEMLFISPQYRGKGLGKQLLHYGMENYSINELGVNEQNPQAKGFYEHMGFQVYKRTSTDEQGNPYPILYMRLV</sequence>
<proteinExistence type="predicted"/>
<comment type="caution">
    <text evidence="4">The sequence shown here is derived from an EMBL/GenBank/DDBJ whole genome shotgun (WGS) entry which is preliminary data.</text>
</comment>
<evidence type="ECO:0000256" key="1">
    <source>
        <dbReference type="ARBA" id="ARBA00022679"/>
    </source>
</evidence>
<dbReference type="InterPro" id="IPR016181">
    <property type="entry name" value="Acyl_CoA_acyltransferase"/>
</dbReference>
<organism evidence="4 5">
    <name type="scientific">Desulfitobacterium hafniense</name>
    <name type="common">Desulfitobacterium frappieri</name>
    <dbReference type="NCBI Taxonomy" id="49338"/>
    <lineage>
        <taxon>Bacteria</taxon>
        <taxon>Bacillati</taxon>
        <taxon>Bacillota</taxon>
        <taxon>Clostridia</taxon>
        <taxon>Eubacteriales</taxon>
        <taxon>Desulfitobacteriaceae</taxon>
        <taxon>Desulfitobacterium</taxon>
    </lineage>
</organism>
<evidence type="ECO:0000313" key="4">
    <source>
        <dbReference type="EMBL" id="KTE91189.1"/>
    </source>
</evidence>
<dbReference type="AlphaFoldDB" id="A0A0W1JI99"/>
<dbReference type="SUPFAM" id="SSF55729">
    <property type="entry name" value="Acyl-CoA N-acyltransferases (Nat)"/>
    <property type="match status" value="1"/>
</dbReference>
<evidence type="ECO:0000313" key="5">
    <source>
        <dbReference type="Proteomes" id="UP000054623"/>
    </source>
</evidence>
<evidence type="ECO:0000256" key="2">
    <source>
        <dbReference type="ARBA" id="ARBA00023315"/>
    </source>
</evidence>
<dbReference type="Proteomes" id="UP000054623">
    <property type="component" value="Unassembled WGS sequence"/>
</dbReference>
<reference evidence="4 5" key="1">
    <citation type="submission" date="2015-12" db="EMBL/GenBank/DDBJ databases">
        <title>Draft Genome Sequence of Desulfitobacterium hafniense Strain DH, a Sulfate-reducing Bacterium Isolated from Paddy Soils.</title>
        <authorList>
            <person name="Bao P."/>
            <person name="Zhang X."/>
            <person name="Li G."/>
        </authorList>
    </citation>
    <scope>NUCLEOTIDE SEQUENCE [LARGE SCALE GENOMIC DNA]</scope>
    <source>
        <strain evidence="4 5">DH</strain>
    </source>
</reference>
<dbReference type="PANTHER" id="PTHR43800:SF1">
    <property type="entry name" value="PEPTIDYL-LYSINE N-ACETYLTRANSFERASE YJAB"/>
    <property type="match status" value="1"/>
</dbReference>
<keyword evidence="2" id="KW-0012">Acyltransferase</keyword>
<dbReference type="Pfam" id="PF13673">
    <property type="entry name" value="Acetyltransf_10"/>
    <property type="match status" value="1"/>
</dbReference>
<feature type="domain" description="N-acetyltransferase" evidence="3">
    <location>
        <begin position="4"/>
        <end position="147"/>
    </location>
</feature>
<evidence type="ECO:0000259" key="3">
    <source>
        <dbReference type="PROSITE" id="PS51186"/>
    </source>
</evidence>
<protein>
    <submittedName>
        <fullName evidence="4">Acetyltransferase</fullName>
    </submittedName>
</protein>
<accession>A0A0W1JI99</accession>
<gene>
    <name evidence="4" type="ORF">AT727_06230</name>
</gene>
<dbReference type="InterPro" id="IPR000182">
    <property type="entry name" value="GNAT_dom"/>
</dbReference>
<dbReference type="PANTHER" id="PTHR43800">
    <property type="entry name" value="PEPTIDYL-LYSINE N-ACETYLTRANSFERASE YJAB"/>
    <property type="match status" value="1"/>
</dbReference>
<dbReference type="RefSeq" id="WP_005816014.1">
    <property type="nucleotide sequence ID" value="NZ_CABKQQ010000056.1"/>
</dbReference>
<dbReference type="CDD" id="cd04301">
    <property type="entry name" value="NAT_SF"/>
    <property type="match status" value="1"/>
</dbReference>
<keyword evidence="1 4" id="KW-0808">Transferase</keyword>
<dbReference type="EMBL" id="LOCK01000028">
    <property type="protein sequence ID" value="KTE91189.1"/>
    <property type="molecule type" value="Genomic_DNA"/>
</dbReference>
<dbReference type="GO" id="GO:0016747">
    <property type="term" value="F:acyltransferase activity, transferring groups other than amino-acyl groups"/>
    <property type="evidence" value="ECO:0007669"/>
    <property type="project" value="InterPro"/>
</dbReference>